<feature type="compositionally biased region" description="Basic and acidic residues" evidence="2">
    <location>
        <begin position="180"/>
        <end position="203"/>
    </location>
</feature>
<protein>
    <recommendedName>
        <fullName evidence="3">RRM domain-containing protein</fullName>
    </recommendedName>
</protein>
<feature type="compositionally biased region" description="Polar residues" evidence="2">
    <location>
        <begin position="396"/>
        <end position="414"/>
    </location>
</feature>
<evidence type="ECO:0000259" key="3">
    <source>
        <dbReference type="PROSITE" id="PS50102"/>
    </source>
</evidence>
<evidence type="ECO:0000313" key="4">
    <source>
        <dbReference type="EMBL" id="WFD25620.1"/>
    </source>
</evidence>
<organism evidence="4 5">
    <name type="scientific">Malassezia nana</name>
    <dbReference type="NCBI Taxonomy" id="180528"/>
    <lineage>
        <taxon>Eukaryota</taxon>
        <taxon>Fungi</taxon>
        <taxon>Dikarya</taxon>
        <taxon>Basidiomycota</taxon>
        <taxon>Ustilaginomycotina</taxon>
        <taxon>Malasseziomycetes</taxon>
        <taxon>Malasseziales</taxon>
        <taxon>Malasseziaceae</taxon>
        <taxon>Malassezia</taxon>
    </lineage>
</organism>
<keyword evidence="5" id="KW-1185">Reference proteome</keyword>
<name>A0AAF0EH31_9BASI</name>
<keyword evidence="1" id="KW-0694">RNA-binding</keyword>
<sequence length="721" mass="79326">MAPRNNTYPFTEPDPRLSAYANLMKEGQLNTATEPDLPNQELVSPVSGTWDWLWPNTPNRMPPTGSLCPDVAYALPPQGTQPAAELPAWPPSYKGYPLDAKEATMPVTALHDHPLGFHGAYRKPDTHASVAVGPDRTVQEISTLFMAGFPEDMTDREFSNMFLFAKGFEASMLKYPQPTKSEDDIRKMGDRHGPWPSVDREGKASPSQREPEPSSGKSKQIIGFAKFSTREEALQARDILNGFRIDPDRGCILKAELAKKNLHTKRTMPFVVTKHGHPAGHAKLPLSARDYAMGESVPASALSSRRSGSFAGYIPDMTSEDHAPLPPVGLHPMIDTRNSAAAWAEAMEQKQVQLALENHSKATMTPISEMVGRLKNFSKTIPTFAGQHTAAVPTLSESTTAQWSRANTSPTLLSPTHGAPSHADRLRSGMAMTPRDVAQSMQDMSLTGAPRNLYKSPESTMLQPARDSSGNSSNLDGTSSLSGLTQANSGTSGSEIWSMGSHPCASPNQVNLDDYLPPSVDQRQPSSAQDRPPSQESGETKSKPPLTWDFDLNDVTDLEQQPYTDGFQEGHAKGQFFGRLEGRALGREKGFELWSELGYYTGVMRMYQQNLQGRASECLSRKAQKQVQQIQQFMQLCEQMPRENNSSAEQSHDDAMDGERPDLEKLLERIRAKYRLLCKSLGFEDRPSSEHLDGTEGAAPAKAEKFVQIAGQLVDVNQLKY</sequence>
<dbReference type="PROSITE" id="PS50102">
    <property type="entry name" value="RRM"/>
    <property type="match status" value="1"/>
</dbReference>
<feature type="region of interest" description="Disordered" evidence="2">
    <location>
        <begin position="448"/>
        <end position="547"/>
    </location>
</feature>
<reference evidence="4" key="1">
    <citation type="submission" date="2023-03" db="EMBL/GenBank/DDBJ databases">
        <title>Mating type loci evolution in Malassezia.</title>
        <authorList>
            <person name="Coelho M.A."/>
        </authorList>
    </citation>
    <scope>NUCLEOTIDE SEQUENCE</scope>
    <source>
        <strain evidence="4">CBS 9557</strain>
    </source>
</reference>
<dbReference type="GO" id="GO:0003723">
    <property type="term" value="F:RNA binding"/>
    <property type="evidence" value="ECO:0007669"/>
    <property type="project" value="UniProtKB-UniRule"/>
</dbReference>
<dbReference type="InterPro" id="IPR052436">
    <property type="entry name" value="LTO1_adapter"/>
</dbReference>
<feature type="region of interest" description="Disordered" evidence="2">
    <location>
        <begin position="396"/>
        <end position="425"/>
    </location>
</feature>
<evidence type="ECO:0000313" key="5">
    <source>
        <dbReference type="Proteomes" id="UP001213623"/>
    </source>
</evidence>
<dbReference type="PANTHER" id="PTHR28532:SF1">
    <property type="entry name" value="ORAL CANCER OVEREXPRESSED 1"/>
    <property type="match status" value="1"/>
</dbReference>
<dbReference type="PANTHER" id="PTHR28532">
    <property type="entry name" value="GEO13458P1"/>
    <property type="match status" value="1"/>
</dbReference>
<dbReference type="AlphaFoldDB" id="A0AAF0EH31"/>
<gene>
    <name evidence="4" type="ORF">MNAN1_000583</name>
</gene>
<feature type="compositionally biased region" description="Polar residues" evidence="2">
    <location>
        <begin position="457"/>
        <end position="495"/>
    </location>
</feature>
<dbReference type="EMBL" id="CP119892">
    <property type="protein sequence ID" value="WFD25620.1"/>
    <property type="molecule type" value="Genomic_DNA"/>
</dbReference>
<feature type="region of interest" description="Disordered" evidence="2">
    <location>
        <begin position="175"/>
        <end position="222"/>
    </location>
</feature>
<dbReference type="InterPro" id="IPR012677">
    <property type="entry name" value="Nucleotide-bd_a/b_plait_sf"/>
</dbReference>
<feature type="compositionally biased region" description="Polar residues" evidence="2">
    <location>
        <begin position="521"/>
        <end position="537"/>
    </location>
</feature>
<dbReference type="SUPFAM" id="SSF54928">
    <property type="entry name" value="RNA-binding domain, RBD"/>
    <property type="match status" value="1"/>
</dbReference>
<evidence type="ECO:0000256" key="1">
    <source>
        <dbReference type="PROSITE-ProRule" id="PRU00176"/>
    </source>
</evidence>
<accession>A0AAF0EH31</accession>
<dbReference type="InterPro" id="IPR000504">
    <property type="entry name" value="RRM_dom"/>
</dbReference>
<evidence type="ECO:0000256" key="2">
    <source>
        <dbReference type="SAM" id="MobiDB-lite"/>
    </source>
</evidence>
<dbReference type="Gene3D" id="3.30.70.330">
    <property type="match status" value="1"/>
</dbReference>
<dbReference type="InterPro" id="IPR035979">
    <property type="entry name" value="RBD_domain_sf"/>
</dbReference>
<feature type="domain" description="RRM" evidence="3">
    <location>
        <begin position="142"/>
        <end position="260"/>
    </location>
</feature>
<proteinExistence type="predicted"/>
<dbReference type="Proteomes" id="UP001213623">
    <property type="component" value="Chromosome 1"/>
</dbReference>